<dbReference type="PANTHER" id="PTHR10353">
    <property type="entry name" value="GLYCOSYL HYDROLASE"/>
    <property type="match status" value="1"/>
</dbReference>
<comment type="caution">
    <text evidence="5">The sequence shown here is derived from an EMBL/GenBank/DDBJ whole genome shotgun (WGS) entry which is preliminary data.</text>
</comment>
<dbReference type="InterPro" id="IPR001360">
    <property type="entry name" value="Glyco_hydro_1"/>
</dbReference>
<evidence type="ECO:0000256" key="1">
    <source>
        <dbReference type="ARBA" id="ARBA00010838"/>
    </source>
</evidence>
<keyword evidence="2" id="KW-0378">Hydrolase</keyword>
<keyword evidence="3" id="KW-0326">Glycosidase</keyword>
<gene>
    <name evidence="5" type="ORF">ACH5RR_012031</name>
</gene>
<evidence type="ECO:0008006" key="7">
    <source>
        <dbReference type="Google" id="ProtNLM"/>
    </source>
</evidence>
<dbReference type="Proteomes" id="UP001630127">
    <property type="component" value="Unassembled WGS sequence"/>
</dbReference>
<reference evidence="5 6" key="1">
    <citation type="submission" date="2024-11" db="EMBL/GenBank/DDBJ databases">
        <title>A near-complete genome assembly of Cinchona calisaya.</title>
        <authorList>
            <person name="Lian D.C."/>
            <person name="Zhao X.W."/>
            <person name="Wei L."/>
        </authorList>
    </citation>
    <scope>NUCLEOTIDE SEQUENCE [LARGE SCALE GENOMIC DNA]</scope>
    <source>
        <tissue evidence="5">Nenye</tissue>
    </source>
</reference>
<dbReference type="Gene3D" id="3.20.20.80">
    <property type="entry name" value="Glycosidases"/>
    <property type="match status" value="1"/>
</dbReference>
<keyword evidence="6" id="KW-1185">Reference proteome</keyword>
<protein>
    <recommendedName>
        <fullName evidence="7">Beta-glucosidase</fullName>
    </recommendedName>
</protein>
<name>A0ABD3A6I9_9GENT</name>
<sequence>MAVDSYHLYKEDVHLIRQMGFKALRISISWSRVLPGGRLDSGVNIEGIKYYSDLIDELLANERKIGISNVVQWAEPVDDSNVADVKAALRAFDFSFGW</sequence>
<evidence type="ECO:0000256" key="4">
    <source>
        <dbReference type="RuleBase" id="RU003690"/>
    </source>
</evidence>
<evidence type="ECO:0000256" key="2">
    <source>
        <dbReference type="ARBA" id="ARBA00022801"/>
    </source>
</evidence>
<dbReference type="PANTHER" id="PTHR10353:SF137">
    <property type="entry name" value="MYROSINASE 3-RELATED"/>
    <property type="match status" value="1"/>
</dbReference>
<evidence type="ECO:0000313" key="6">
    <source>
        <dbReference type="Proteomes" id="UP001630127"/>
    </source>
</evidence>
<dbReference type="EMBL" id="JBJUIK010000005">
    <property type="protein sequence ID" value="KAL3527375.1"/>
    <property type="molecule type" value="Genomic_DNA"/>
</dbReference>
<comment type="similarity">
    <text evidence="1 4">Belongs to the glycosyl hydrolase 1 family.</text>
</comment>
<proteinExistence type="inferred from homology"/>
<accession>A0ABD3A6I9</accession>
<dbReference type="InterPro" id="IPR017853">
    <property type="entry name" value="GH"/>
</dbReference>
<dbReference type="GO" id="GO:0009821">
    <property type="term" value="P:alkaloid biosynthetic process"/>
    <property type="evidence" value="ECO:0007669"/>
    <property type="project" value="UniProtKB-ARBA"/>
</dbReference>
<evidence type="ECO:0000313" key="5">
    <source>
        <dbReference type="EMBL" id="KAL3527375.1"/>
    </source>
</evidence>
<dbReference type="GO" id="GO:0004553">
    <property type="term" value="F:hydrolase activity, hydrolyzing O-glycosyl compounds"/>
    <property type="evidence" value="ECO:0007669"/>
    <property type="project" value="UniProtKB-ARBA"/>
</dbReference>
<evidence type="ECO:0000256" key="3">
    <source>
        <dbReference type="ARBA" id="ARBA00023295"/>
    </source>
</evidence>
<dbReference type="Pfam" id="PF00232">
    <property type="entry name" value="Glyco_hydro_1"/>
    <property type="match status" value="1"/>
</dbReference>
<dbReference type="AlphaFoldDB" id="A0ABD3A6I9"/>
<organism evidence="5 6">
    <name type="scientific">Cinchona calisaya</name>
    <dbReference type="NCBI Taxonomy" id="153742"/>
    <lineage>
        <taxon>Eukaryota</taxon>
        <taxon>Viridiplantae</taxon>
        <taxon>Streptophyta</taxon>
        <taxon>Embryophyta</taxon>
        <taxon>Tracheophyta</taxon>
        <taxon>Spermatophyta</taxon>
        <taxon>Magnoliopsida</taxon>
        <taxon>eudicotyledons</taxon>
        <taxon>Gunneridae</taxon>
        <taxon>Pentapetalae</taxon>
        <taxon>asterids</taxon>
        <taxon>lamiids</taxon>
        <taxon>Gentianales</taxon>
        <taxon>Rubiaceae</taxon>
        <taxon>Cinchonoideae</taxon>
        <taxon>Cinchoneae</taxon>
        <taxon>Cinchona</taxon>
    </lineage>
</organism>
<dbReference type="SUPFAM" id="SSF51445">
    <property type="entry name" value="(Trans)glycosidases"/>
    <property type="match status" value="1"/>
</dbReference>